<protein>
    <submittedName>
        <fullName evidence="3">Uncharacterized protein</fullName>
    </submittedName>
</protein>
<sequence>MSGWRGGMPTISVFQKLRECSFLPSLEEAAQEFAESEPDPLLVKANFVHAFFGHCRLSIDQSKPVVDSATVMQQLAAAESLNDEMDGLESHQRQQRQKDPSPGRTPKDQGHKRFKQGTMRHVDLLNLQGSMACYDSILSDLEGQQRLAAEDAVIHVKIKRRRSPSPQSSRKRRNGGEQSTDIVSSQALRIPRNQYCRDDMFRGLLAMSYGQINRPDAITQPREGELYFAYRKQSQRWLVALLLPLAGASAWGTLGSLGFLKSLPEPLTFDPDTQQLKWRDGYEDGGPLSSKQEFPVAFFAGPNFPGKSAVGWVTAEELCVLNESCLNPSVIPHWRAVRTFLERRAVSCALQDRIGLSPSLSDTYTDGSNGPIEHGQDAFLTSEATATKSSTIGSEDRPQLISREIWPSLHPLPSNLNTAQAHSTIAVGHANASPEPVLPENYYLPRIDGKKREIHPPSLPRLRDIHMNVPGTLFGLFEWPVAVPQRILDLLAKKSEFAGIKPLPKDFSNSRGLFCCPLCPKIKQFVRLTPFSKHLWKH</sequence>
<dbReference type="EMBL" id="MIKF01000570">
    <property type="protein sequence ID" value="RTE69481.1"/>
    <property type="molecule type" value="Genomic_DNA"/>
</dbReference>
<evidence type="ECO:0000313" key="4">
    <source>
        <dbReference type="Proteomes" id="UP000287124"/>
    </source>
</evidence>
<organism evidence="3 4">
    <name type="scientific">Fusarium euwallaceae</name>
    <dbReference type="NCBI Taxonomy" id="1147111"/>
    <lineage>
        <taxon>Eukaryota</taxon>
        <taxon>Fungi</taxon>
        <taxon>Dikarya</taxon>
        <taxon>Ascomycota</taxon>
        <taxon>Pezizomycotina</taxon>
        <taxon>Sordariomycetes</taxon>
        <taxon>Hypocreomycetidae</taxon>
        <taxon>Hypocreales</taxon>
        <taxon>Nectriaceae</taxon>
        <taxon>Fusarium</taxon>
        <taxon>Fusarium solani species complex</taxon>
    </lineage>
</organism>
<feature type="region of interest" description="Disordered" evidence="1">
    <location>
        <begin position="158"/>
        <end position="182"/>
    </location>
</feature>
<comment type="caution">
    <text evidence="3">The sequence shown here is derived from an EMBL/GenBank/DDBJ whole genome shotgun (WGS) entry which is preliminary data.</text>
</comment>
<keyword evidence="4" id="KW-1185">Reference proteome</keyword>
<dbReference type="AlphaFoldDB" id="A0A430L142"/>
<keyword evidence="2" id="KW-0472">Membrane</keyword>
<feature type="transmembrane region" description="Helical" evidence="2">
    <location>
        <begin position="237"/>
        <end position="260"/>
    </location>
</feature>
<dbReference type="Proteomes" id="UP000287124">
    <property type="component" value="Unassembled WGS sequence"/>
</dbReference>
<accession>A0A430L142</accession>
<keyword evidence="2" id="KW-0812">Transmembrane</keyword>
<evidence type="ECO:0000256" key="1">
    <source>
        <dbReference type="SAM" id="MobiDB-lite"/>
    </source>
</evidence>
<feature type="region of interest" description="Disordered" evidence="1">
    <location>
        <begin position="85"/>
        <end position="119"/>
    </location>
</feature>
<reference evidence="3 4" key="1">
    <citation type="submission" date="2017-06" db="EMBL/GenBank/DDBJ databases">
        <title>Comparative genomic analysis of Ambrosia Fusariam Clade fungi.</title>
        <authorList>
            <person name="Stajich J.E."/>
            <person name="Carrillo J."/>
            <person name="Kijimoto T."/>
            <person name="Eskalen A."/>
            <person name="O'Donnell K."/>
            <person name="Kasson M."/>
        </authorList>
    </citation>
    <scope>NUCLEOTIDE SEQUENCE [LARGE SCALE GENOMIC DNA]</scope>
    <source>
        <strain evidence="3 4">UCR1854</strain>
    </source>
</reference>
<feature type="compositionally biased region" description="Basic and acidic residues" evidence="1">
    <location>
        <begin position="88"/>
        <end position="111"/>
    </location>
</feature>
<proteinExistence type="predicted"/>
<name>A0A430L142_9HYPO</name>
<keyword evidence="2" id="KW-1133">Transmembrane helix</keyword>
<gene>
    <name evidence="3" type="ORF">BHE90_016142</name>
</gene>
<evidence type="ECO:0000256" key="2">
    <source>
        <dbReference type="SAM" id="Phobius"/>
    </source>
</evidence>
<evidence type="ECO:0000313" key="3">
    <source>
        <dbReference type="EMBL" id="RTE69481.1"/>
    </source>
</evidence>
<feature type="compositionally biased region" description="Basic residues" evidence="1">
    <location>
        <begin position="158"/>
        <end position="173"/>
    </location>
</feature>